<name>A0A7S3GHK6_9EUKA</name>
<feature type="domain" description="RRM" evidence="7">
    <location>
        <begin position="145"/>
        <end position="223"/>
    </location>
</feature>
<dbReference type="PANTHER" id="PTHR47330">
    <property type="entry name" value="POLY(U)-BINDING-SPLICING FACTOR PUF60-B-RELATED"/>
    <property type="match status" value="1"/>
</dbReference>
<dbReference type="SMART" id="SM00360">
    <property type="entry name" value="RRM"/>
    <property type="match status" value="3"/>
</dbReference>
<proteinExistence type="predicted"/>
<keyword evidence="5" id="KW-0539">Nucleus</keyword>
<feature type="domain" description="RRM" evidence="7">
    <location>
        <begin position="420"/>
        <end position="505"/>
    </location>
</feature>
<accession>A0A7S3GHK6</accession>
<keyword evidence="4" id="KW-0508">mRNA splicing</keyword>
<evidence type="ECO:0000256" key="6">
    <source>
        <dbReference type="PROSITE-ProRule" id="PRU00176"/>
    </source>
</evidence>
<dbReference type="InterPro" id="IPR000504">
    <property type="entry name" value="RRM_dom"/>
</dbReference>
<evidence type="ECO:0000259" key="7">
    <source>
        <dbReference type="PROSITE" id="PS50102"/>
    </source>
</evidence>
<dbReference type="GO" id="GO:0000380">
    <property type="term" value="P:alternative mRNA splicing, via spliceosome"/>
    <property type="evidence" value="ECO:0007669"/>
    <property type="project" value="TreeGrafter"/>
</dbReference>
<dbReference type="PROSITE" id="PS50102">
    <property type="entry name" value="RRM"/>
    <property type="match status" value="3"/>
</dbReference>
<dbReference type="InterPro" id="IPR035979">
    <property type="entry name" value="RBD_domain_sf"/>
</dbReference>
<keyword evidence="2" id="KW-0507">mRNA processing</keyword>
<evidence type="ECO:0000313" key="8">
    <source>
        <dbReference type="EMBL" id="CAE0266510.1"/>
    </source>
</evidence>
<dbReference type="GO" id="GO:0006376">
    <property type="term" value="P:mRNA splice site recognition"/>
    <property type="evidence" value="ECO:0007669"/>
    <property type="project" value="TreeGrafter"/>
</dbReference>
<dbReference type="InterPro" id="IPR003954">
    <property type="entry name" value="RRM_euk-type"/>
</dbReference>
<protein>
    <recommendedName>
        <fullName evidence="7">RRM domain-containing protein</fullName>
    </recommendedName>
</protein>
<dbReference type="GO" id="GO:0071011">
    <property type="term" value="C:precatalytic spliceosome"/>
    <property type="evidence" value="ECO:0007669"/>
    <property type="project" value="TreeGrafter"/>
</dbReference>
<dbReference type="GO" id="GO:0071013">
    <property type="term" value="C:catalytic step 2 spliceosome"/>
    <property type="evidence" value="ECO:0007669"/>
    <property type="project" value="TreeGrafter"/>
</dbReference>
<dbReference type="Gene3D" id="3.30.70.330">
    <property type="match status" value="3"/>
</dbReference>
<evidence type="ECO:0000256" key="4">
    <source>
        <dbReference type="ARBA" id="ARBA00023187"/>
    </source>
</evidence>
<dbReference type="FunFam" id="3.30.70.330:FF:000382">
    <property type="entry name" value="G-patch domain-containing protein"/>
    <property type="match status" value="1"/>
</dbReference>
<dbReference type="PANTHER" id="PTHR47330:SF1">
    <property type="entry name" value="POLY(U)-BINDING-SPLICING FACTOR PUF60"/>
    <property type="match status" value="1"/>
</dbReference>
<dbReference type="InterPro" id="IPR012677">
    <property type="entry name" value="Nucleotide-bd_a/b_plait_sf"/>
</dbReference>
<evidence type="ECO:0000256" key="5">
    <source>
        <dbReference type="ARBA" id="ARBA00023242"/>
    </source>
</evidence>
<dbReference type="SMART" id="SM00361">
    <property type="entry name" value="RRM_1"/>
    <property type="match status" value="3"/>
</dbReference>
<evidence type="ECO:0000256" key="1">
    <source>
        <dbReference type="ARBA" id="ARBA00004123"/>
    </source>
</evidence>
<dbReference type="GO" id="GO:0003723">
    <property type="term" value="F:RNA binding"/>
    <property type="evidence" value="ECO:0007669"/>
    <property type="project" value="UniProtKB-UniRule"/>
</dbReference>
<gene>
    <name evidence="8" type="ORF">PBIL07802_LOCUS28850</name>
</gene>
<feature type="domain" description="RRM" evidence="7">
    <location>
        <begin position="260"/>
        <end position="338"/>
    </location>
</feature>
<keyword evidence="3 6" id="KW-0694">RNA-binding</keyword>
<dbReference type="Pfam" id="PF00076">
    <property type="entry name" value="RRM_1"/>
    <property type="match status" value="3"/>
</dbReference>
<dbReference type="EMBL" id="HBIB01044210">
    <property type="protein sequence ID" value="CAE0266510.1"/>
    <property type="molecule type" value="Transcribed_RNA"/>
</dbReference>
<dbReference type="InterPro" id="IPR051974">
    <property type="entry name" value="PUF60_regulator"/>
</dbReference>
<evidence type="ECO:0000256" key="2">
    <source>
        <dbReference type="ARBA" id="ARBA00022664"/>
    </source>
</evidence>
<dbReference type="AlphaFoldDB" id="A0A7S3GHK6"/>
<sequence>MAAVEERRKRNVWNEYVPQSGEVKKIKYDLNTIHDAAYRTVLFNKKTLKNAGASKPGGAAGLLSPADNGQAPSLLPLAAAPVNPLSPPPVGGAPASVAPTSATSLPLPTGTAIPAAGQGSALPVAGTAASTALGLTVDPATRPRRRVYVGSIHFALTEADIRACFETLGKIVSTEMPKDPATMRHKGYCFVEYSTVEEADTAIKTMSGFELAGRPIRVGRPHDATINDSAPVSAAAEAAKAAAMAINQQISPAKPITNSSRVYVGNIFWNIGEPELRAVFATFGEIVSVQLIPNHETGKHKGYGFIEFTSAASAEEAIKTMNGFELAGRSLRVSYPTGGGAPATVGGGGAMNAMGGQAGQQNLGLAGAIAAAAVFKAQQAMSDTAQSLQDEEDMEIKADQRYALMQKLRAGAGLGGDMAKCIAISNMLGSLNDIDDDLQMEVKQECSKFGEVEEVRVHHRQDPVKGFIGKVFVLFKTPQGANTAIPALTGRFFDGRRIEAQLFSEALFKKGQFD</sequence>
<evidence type="ECO:0000256" key="3">
    <source>
        <dbReference type="ARBA" id="ARBA00022884"/>
    </source>
</evidence>
<dbReference type="GO" id="GO:0000381">
    <property type="term" value="P:regulation of alternative mRNA splicing, via spliceosome"/>
    <property type="evidence" value="ECO:0007669"/>
    <property type="project" value="TreeGrafter"/>
</dbReference>
<dbReference type="SUPFAM" id="SSF54928">
    <property type="entry name" value="RNA-binding domain, RBD"/>
    <property type="match status" value="2"/>
</dbReference>
<comment type="subcellular location">
    <subcellularLocation>
        <location evidence="1">Nucleus</location>
    </subcellularLocation>
</comment>
<organism evidence="8">
    <name type="scientific">Palpitomonas bilix</name>
    <dbReference type="NCBI Taxonomy" id="652834"/>
    <lineage>
        <taxon>Eukaryota</taxon>
        <taxon>Eukaryota incertae sedis</taxon>
    </lineage>
</organism>
<reference evidence="8" key="1">
    <citation type="submission" date="2021-01" db="EMBL/GenBank/DDBJ databases">
        <authorList>
            <person name="Corre E."/>
            <person name="Pelletier E."/>
            <person name="Niang G."/>
            <person name="Scheremetjew M."/>
            <person name="Finn R."/>
            <person name="Kale V."/>
            <person name="Holt S."/>
            <person name="Cochrane G."/>
            <person name="Meng A."/>
            <person name="Brown T."/>
            <person name="Cohen L."/>
        </authorList>
    </citation>
    <scope>NUCLEOTIDE SEQUENCE</scope>
    <source>
        <strain evidence="8">NIES-2562</strain>
    </source>
</reference>